<dbReference type="EMBL" id="KB096742">
    <property type="protein sequence ID" value="ESO02350.1"/>
    <property type="molecule type" value="Genomic_DNA"/>
</dbReference>
<dbReference type="KEGG" id="hro:HELRODRAFT_161608"/>
<reference evidence="3" key="1">
    <citation type="submission" date="2012-12" db="EMBL/GenBank/DDBJ databases">
        <authorList>
            <person name="Hellsten U."/>
            <person name="Grimwood J."/>
            <person name="Chapman J.A."/>
            <person name="Shapiro H."/>
            <person name="Aerts A."/>
            <person name="Otillar R.P."/>
            <person name="Terry A.Y."/>
            <person name="Boore J.L."/>
            <person name="Simakov O."/>
            <person name="Marletaz F."/>
            <person name="Cho S.-J."/>
            <person name="Edsinger-Gonzales E."/>
            <person name="Havlak P."/>
            <person name="Kuo D.-H."/>
            <person name="Larsson T."/>
            <person name="Lv J."/>
            <person name="Arendt D."/>
            <person name="Savage R."/>
            <person name="Osoegawa K."/>
            <person name="de Jong P."/>
            <person name="Lindberg D.R."/>
            <person name="Seaver E.C."/>
            <person name="Weisblat D.A."/>
            <person name="Putnam N.H."/>
            <person name="Grigoriev I.V."/>
            <person name="Rokhsar D.S."/>
        </authorList>
    </citation>
    <scope>NUCLEOTIDE SEQUENCE</scope>
</reference>
<dbReference type="Proteomes" id="UP000015101">
    <property type="component" value="Unassembled WGS sequence"/>
</dbReference>
<evidence type="ECO:0000313" key="1">
    <source>
        <dbReference type="EMBL" id="ESO02350.1"/>
    </source>
</evidence>
<dbReference type="AlphaFoldDB" id="T1ERP6"/>
<proteinExistence type="predicted"/>
<evidence type="ECO:0008006" key="4">
    <source>
        <dbReference type="Google" id="ProtNLM"/>
    </source>
</evidence>
<dbReference type="RefSeq" id="XP_009019758.1">
    <property type="nucleotide sequence ID" value="XM_009021510.1"/>
</dbReference>
<dbReference type="CTD" id="20199246"/>
<dbReference type="HOGENOM" id="CLU_1002131_0_0_1"/>
<dbReference type="InParanoid" id="T1ERP6"/>
<name>T1ERP6_HELRO</name>
<sequence length="278" mass="32185">MGSRNALPERDGSRWTLSMALLVKKVPITSFFINIDRKTSACNFRCIDATELPHSRKYARDPSIKRKTSHLNIYIIRKNFESTFEPRSLLVSNENHVEEQTRGNNILDLVISSYDNHAQDVKFGEHILSSDHQIMRFKLKWEEPDQTVGVQRGWNLFLKMMYKLVLEYVSPYKEYIKKKKYRREDKLNTRHGESSGYCALNFAKAFDKVRHKGLALKLEATQETHSSAFLIGYKIDGKKLVVVKVSQTGAMFQAINCQLACLVRNTQNLKVECVYINN</sequence>
<dbReference type="GeneID" id="20199246"/>
<keyword evidence="3" id="KW-1185">Reference proteome</keyword>
<reference evidence="1 3" key="2">
    <citation type="journal article" date="2013" name="Nature">
        <title>Insights into bilaterian evolution from three spiralian genomes.</title>
        <authorList>
            <person name="Simakov O."/>
            <person name="Marletaz F."/>
            <person name="Cho S.J."/>
            <person name="Edsinger-Gonzales E."/>
            <person name="Havlak P."/>
            <person name="Hellsten U."/>
            <person name="Kuo D.H."/>
            <person name="Larsson T."/>
            <person name="Lv J."/>
            <person name="Arendt D."/>
            <person name="Savage R."/>
            <person name="Osoegawa K."/>
            <person name="de Jong P."/>
            <person name="Grimwood J."/>
            <person name="Chapman J.A."/>
            <person name="Shapiro H."/>
            <person name="Aerts A."/>
            <person name="Otillar R.P."/>
            <person name="Terry A.Y."/>
            <person name="Boore J.L."/>
            <person name="Grigoriev I.V."/>
            <person name="Lindberg D.R."/>
            <person name="Seaver E.C."/>
            <person name="Weisblat D.A."/>
            <person name="Putnam N.H."/>
            <person name="Rokhsar D.S."/>
        </authorList>
    </citation>
    <scope>NUCLEOTIDE SEQUENCE</scope>
</reference>
<dbReference type="EMBL" id="AMQM01000861">
    <property type="status" value="NOT_ANNOTATED_CDS"/>
    <property type="molecule type" value="Genomic_DNA"/>
</dbReference>
<evidence type="ECO:0000313" key="2">
    <source>
        <dbReference type="EnsemblMetazoa" id="HelroP161608"/>
    </source>
</evidence>
<evidence type="ECO:0000313" key="3">
    <source>
        <dbReference type="Proteomes" id="UP000015101"/>
    </source>
</evidence>
<accession>T1ERP6</accession>
<gene>
    <name evidence="2" type="primary">20199246</name>
    <name evidence="1" type="ORF">HELRODRAFT_161608</name>
</gene>
<dbReference type="EnsemblMetazoa" id="HelroT161608">
    <property type="protein sequence ID" value="HelroP161608"/>
    <property type="gene ID" value="HelroG161608"/>
</dbReference>
<reference evidence="2" key="3">
    <citation type="submission" date="2015-06" db="UniProtKB">
        <authorList>
            <consortium name="EnsemblMetazoa"/>
        </authorList>
    </citation>
    <scope>IDENTIFICATION</scope>
</reference>
<protein>
    <recommendedName>
        <fullName evidence="4">Reverse transcriptase domain-containing protein</fullName>
    </recommendedName>
</protein>
<organism evidence="2 3">
    <name type="scientific">Helobdella robusta</name>
    <name type="common">Californian leech</name>
    <dbReference type="NCBI Taxonomy" id="6412"/>
    <lineage>
        <taxon>Eukaryota</taxon>
        <taxon>Metazoa</taxon>
        <taxon>Spiralia</taxon>
        <taxon>Lophotrochozoa</taxon>
        <taxon>Annelida</taxon>
        <taxon>Clitellata</taxon>
        <taxon>Hirudinea</taxon>
        <taxon>Rhynchobdellida</taxon>
        <taxon>Glossiphoniidae</taxon>
        <taxon>Helobdella</taxon>
    </lineage>
</organism>